<reference evidence="7" key="1">
    <citation type="journal article" date="2014" name="Front. Microbiol.">
        <title>High frequency of phylogenetically diverse reductive dehalogenase-homologous genes in deep subseafloor sedimentary metagenomes.</title>
        <authorList>
            <person name="Kawai M."/>
            <person name="Futagami T."/>
            <person name="Toyoda A."/>
            <person name="Takaki Y."/>
            <person name="Nishi S."/>
            <person name="Hori S."/>
            <person name="Arai W."/>
            <person name="Tsubouchi T."/>
            <person name="Morono Y."/>
            <person name="Uchiyama I."/>
            <person name="Ito T."/>
            <person name="Fujiyama A."/>
            <person name="Inagaki F."/>
            <person name="Takami H."/>
        </authorList>
    </citation>
    <scope>NUCLEOTIDE SEQUENCE</scope>
    <source>
        <strain evidence="7">Expedition CK06-06</strain>
    </source>
</reference>
<sequence length="68" mass="7839">NSHPHFDCNNEIAVVHNGVIENFMELRKELSAKGHKFKSETDTEIIPHMLEDYMKDGMDGTPWVAQRV</sequence>
<keyword evidence="4" id="KW-0808">Transferase</keyword>
<dbReference type="PANTHER" id="PTHR10937:SF0">
    <property type="entry name" value="GLUTAMINE--FRUCTOSE-6-PHOSPHATE TRANSAMINASE (ISOMERIZING)"/>
    <property type="match status" value="1"/>
</dbReference>
<comment type="caution">
    <text evidence="7">The sequence shown here is derived from an EMBL/GenBank/DDBJ whole genome shotgun (WGS) entry which is preliminary data.</text>
</comment>
<protein>
    <recommendedName>
        <fullName evidence="2">glutamine--fructose-6-phosphate transaminase (isomerizing)</fullName>
        <ecNumber evidence="2">2.6.1.16</ecNumber>
    </recommendedName>
</protein>
<comment type="catalytic activity">
    <reaction evidence="1">
        <text>D-fructose 6-phosphate + L-glutamine = D-glucosamine 6-phosphate + L-glutamate</text>
        <dbReference type="Rhea" id="RHEA:13237"/>
        <dbReference type="ChEBI" id="CHEBI:29985"/>
        <dbReference type="ChEBI" id="CHEBI:58359"/>
        <dbReference type="ChEBI" id="CHEBI:58725"/>
        <dbReference type="ChEBI" id="CHEBI:61527"/>
        <dbReference type="EC" id="2.6.1.16"/>
    </reaction>
</comment>
<dbReference type="SUPFAM" id="SSF56235">
    <property type="entry name" value="N-terminal nucleophile aminohydrolases (Ntn hydrolases)"/>
    <property type="match status" value="1"/>
</dbReference>
<dbReference type="PROSITE" id="PS51278">
    <property type="entry name" value="GATASE_TYPE_2"/>
    <property type="match status" value="1"/>
</dbReference>
<dbReference type="PANTHER" id="PTHR10937">
    <property type="entry name" value="GLUCOSAMINE--FRUCTOSE-6-PHOSPHATE AMINOTRANSFERASE, ISOMERIZING"/>
    <property type="match status" value="1"/>
</dbReference>
<dbReference type="GO" id="GO:0006002">
    <property type="term" value="P:fructose 6-phosphate metabolic process"/>
    <property type="evidence" value="ECO:0007669"/>
    <property type="project" value="TreeGrafter"/>
</dbReference>
<dbReference type="GO" id="GO:0004360">
    <property type="term" value="F:glutamine-fructose-6-phosphate transaminase (isomerizing) activity"/>
    <property type="evidence" value="ECO:0007669"/>
    <property type="project" value="UniProtKB-EC"/>
</dbReference>
<evidence type="ECO:0000256" key="2">
    <source>
        <dbReference type="ARBA" id="ARBA00012916"/>
    </source>
</evidence>
<evidence type="ECO:0000313" key="7">
    <source>
        <dbReference type="EMBL" id="GAH07817.1"/>
    </source>
</evidence>
<evidence type="ECO:0000256" key="1">
    <source>
        <dbReference type="ARBA" id="ARBA00001031"/>
    </source>
</evidence>
<dbReference type="AlphaFoldDB" id="X1CJE2"/>
<dbReference type="EMBL" id="BART01038812">
    <property type="protein sequence ID" value="GAH07817.1"/>
    <property type="molecule type" value="Genomic_DNA"/>
</dbReference>
<evidence type="ECO:0000259" key="6">
    <source>
        <dbReference type="PROSITE" id="PS51278"/>
    </source>
</evidence>
<accession>X1CJE2</accession>
<gene>
    <name evidence="7" type="ORF">S01H4_64147</name>
</gene>
<dbReference type="GO" id="GO:0006047">
    <property type="term" value="P:UDP-N-acetylglucosamine metabolic process"/>
    <property type="evidence" value="ECO:0007669"/>
    <property type="project" value="TreeGrafter"/>
</dbReference>
<dbReference type="InterPro" id="IPR029055">
    <property type="entry name" value="Ntn_hydrolases_N"/>
</dbReference>
<dbReference type="Gene3D" id="3.60.20.10">
    <property type="entry name" value="Glutamine Phosphoribosylpyrophosphate, subunit 1, domain 1"/>
    <property type="match status" value="1"/>
</dbReference>
<organism evidence="7">
    <name type="scientific">marine sediment metagenome</name>
    <dbReference type="NCBI Taxonomy" id="412755"/>
    <lineage>
        <taxon>unclassified sequences</taxon>
        <taxon>metagenomes</taxon>
        <taxon>ecological metagenomes</taxon>
    </lineage>
</organism>
<evidence type="ECO:0000256" key="5">
    <source>
        <dbReference type="ARBA" id="ARBA00022962"/>
    </source>
</evidence>
<feature type="non-terminal residue" evidence="7">
    <location>
        <position position="1"/>
    </location>
</feature>
<feature type="domain" description="Glutamine amidotransferase type-2" evidence="6">
    <location>
        <begin position="1"/>
        <end position="68"/>
    </location>
</feature>
<evidence type="ECO:0000256" key="3">
    <source>
        <dbReference type="ARBA" id="ARBA00022576"/>
    </source>
</evidence>
<dbReference type="GO" id="GO:0006487">
    <property type="term" value="P:protein N-linked glycosylation"/>
    <property type="evidence" value="ECO:0007669"/>
    <property type="project" value="TreeGrafter"/>
</dbReference>
<keyword evidence="5" id="KW-0315">Glutamine amidotransferase</keyword>
<evidence type="ECO:0000256" key="4">
    <source>
        <dbReference type="ARBA" id="ARBA00022679"/>
    </source>
</evidence>
<dbReference type="EC" id="2.6.1.16" evidence="2"/>
<proteinExistence type="predicted"/>
<dbReference type="InterPro" id="IPR017932">
    <property type="entry name" value="GATase_2_dom"/>
</dbReference>
<name>X1CJE2_9ZZZZ</name>
<dbReference type="Pfam" id="PF13537">
    <property type="entry name" value="GATase_7"/>
    <property type="match status" value="1"/>
</dbReference>
<keyword evidence="3" id="KW-0032">Aminotransferase</keyword>